<dbReference type="InterPro" id="IPR001307">
    <property type="entry name" value="Thiosulphate_STrfase_CS"/>
</dbReference>
<accession>A0A8G2CLI1</accession>
<dbReference type="PANTHER" id="PTHR11364">
    <property type="entry name" value="THIOSULFATE SULFERTANSFERASE"/>
    <property type="match status" value="1"/>
</dbReference>
<evidence type="ECO:0000256" key="2">
    <source>
        <dbReference type="ARBA" id="ARBA00022737"/>
    </source>
</evidence>
<evidence type="ECO:0000256" key="1">
    <source>
        <dbReference type="ARBA" id="ARBA00022679"/>
    </source>
</evidence>
<dbReference type="CDD" id="cd01449">
    <property type="entry name" value="TST_Repeat_2"/>
    <property type="match status" value="1"/>
</dbReference>
<comment type="caution">
    <text evidence="4">The sequence shown here is derived from an EMBL/GenBank/DDBJ whole genome shotgun (WGS) entry which is preliminary data.</text>
</comment>
<dbReference type="GO" id="GO:0004792">
    <property type="term" value="F:thiosulfate-cyanide sulfurtransferase activity"/>
    <property type="evidence" value="ECO:0007669"/>
    <property type="project" value="InterPro"/>
</dbReference>
<dbReference type="PROSITE" id="PS00380">
    <property type="entry name" value="RHODANESE_1"/>
    <property type="match status" value="1"/>
</dbReference>
<dbReference type="PROSITE" id="PS50206">
    <property type="entry name" value="RHODANESE_3"/>
    <property type="match status" value="2"/>
</dbReference>
<evidence type="ECO:0000313" key="5">
    <source>
        <dbReference type="Proteomes" id="UP000186308"/>
    </source>
</evidence>
<dbReference type="AlphaFoldDB" id="A0A8G2CLI1"/>
<keyword evidence="1 4" id="KW-0808">Transferase</keyword>
<keyword evidence="4" id="KW-0670">Pyruvate</keyword>
<dbReference type="RefSeq" id="WP_076454581.1">
    <property type="nucleotide sequence ID" value="NZ_FTNE01000014.1"/>
</dbReference>
<dbReference type="InterPro" id="IPR001763">
    <property type="entry name" value="Rhodanese-like_dom"/>
</dbReference>
<dbReference type="OrthoDB" id="9781034at2"/>
<sequence length="280" mass="30390">MRTLISSDELDERRNRAETLIFDASYYLPNEPHDAAALFLESHIPGAIFLDIDIISDPSSPLPHMVPSADQFARTVSELGVGNSSTIVVYDQRGLFSAARIWWLFMLFGHDDVRVLDGGLPKWRAENRKLESGPTKSKPKKSFHAHVRANLVRSRAEVEANLNTKAELVLDARSRGRFAGEVAEPRTGMRSGHVPGAVSLPFSDLIRSDQTMHDPATLRSLFAARGVADSSKPVTMCGSGVTGAVLTLGLARAGLPIGALYDGSWAEWGGATDTPIERTA</sequence>
<keyword evidence="5" id="KW-1185">Reference proteome</keyword>
<keyword evidence="2" id="KW-0677">Repeat</keyword>
<feature type="domain" description="Rhodanese" evidence="3">
    <location>
        <begin position="163"/>
        <end position="277"/>
    </location>
</feature>
<gene>
    <name evidence="4" type="ORF">SAMN05421828_1143</name>
</gene>
<dbReference type="FunFam" id="3.40.250.10:FF:000015">
    <property type="entry name" value="Sulfurtransferase"/>
    <property type="match status" value="1"/>
</dbReference>
<feature type="domain" description="Rhodanese" evidence="3">
    <location>
        <begin position="15"/>
        <end position="132"/>
    </location>
</feature>
<dbReference type="EMBL" id="FTNE01000014">
    <property type="protein sequence ID" value="SIR03554.1"/>
    <property type="molecule type" value="Genomic_DNA"/>
</dbReference>
<dbReference type="Gene3D" id="3.40.250.10">
    <property type="entry name" value="Rhodanese-like domain"/>
    <property type="match status" value="2"/>
</dbReference>
<dbReference type="Proteomes" id="UP000186308">
    <property type="component" value="Unassembled WGS sequence"/>
</dbReference>
<dbReference type="SMART" id="SM00450">
    <property type="entry name" value="RHOD"/>
    <property type="match status" value="2"/>
</dbReference>
<dbReference type="SUPFAM" id="SSF52821">
    <property type="entry name" value="Rhodanese/Cell cycle control phosphatase"/>
    <property type="match status" value="2"/>
</dbReference>
<dbReference type="CDD" id="cd01448">
    <property type="entry name" value="TST_Repeat_1"/>
    <property type="match status" value="1"/>
</dbReference>
<protein>
    <submittedName>
        <fullName evidence="4">Thiosulfate/3-mercaptopyruvate sulfurtransferase</fullName>
    </submittedName>
</protein>
<dbReference type="InterPro" id="IPR036873">
    <property type="entry name" value="Rhodanese-like_dom_sf"/>
</dbReference>
<evidence type="ECO:0000259" key="3">
    <source>
        <dbReference type="PROSITE" id="PS50206"/>
    </source>
</evidence>
<organism evidence="4 5">
    <name type="scientific">Acidiphilium rubrum</name>
    <dbReference type="NCBI Taxonomy" id="526"/>
    <lineage>
        <taxon>Bacteria</taxon>
        <taxon>Pseudomonadati</taxon>
        <taxon>Pseudomonadota</taxon>
        <taxon>Alphaproteobacteria</taxon>
        <taxon>Acetobacterales</taxon>
        <taxon>Acidocellaceae</taxon>
        <taxon>Acidiphilium</taxon>
    </lineage>
</organism>
<reference evidence="4 5" key="1">
    <citation type="submission" date="2017-01" db="EMBL/GenBank/DDBJ databases">
        <authorList>
            <person name="Varghese N."/>
            <person name="Submissions S."/>
        </authorList>
    </citation>
    <scope>NUCLEOTIDE SEQUENCE [LARGE SCALE GENOMIC DNA]</scope>
    <source>
        <strain evidence="4 5">ATCC 35905</strain>
    </source>
</reference>
<name>A0A8G2CLI1_ACIRU</name>
<evidence type="ECO:0000313" key="4">
    <source>
        <dbReference type="EMBL" id="SIR03554.1"/>
    </source>
</evidence>
<proteinExistence type="predicted"/>
<dbReference type="InterPro" id="IPR045078">
    <property type="entry name" value="TST/MPST-like"/>
</dbReference>
<dbReference type="PANTHER" id="PTHR11364:SF27">
    <property type="entry name" value="SULFURTRANSFERASE"/>
    <property type="match status" value="1"/>
</dbReference>
<dbReference type="Pfam" id="PF00581">
    <property type="entry name" value="Rhodanese"/>
    <property type="match status" value="2"/>
</dbReference>